<proteinExistence type="predicted"/>
<dbReference type="InParanoid" id="A0A3Q7EEB0"/>
<reference evidence="2" key="1">
    <citation type="journal article" date="2012" name="Nature">
        <title>The tomato genome sequence provides insights into fleshy fruit evolution.</title>
        <authorList>
            <consortium name="Tomato Genome Consortium"/>
        </authorList>
    </citation>
    <scope>NUCLEOTIDE SEQUENCE [LARGE SCALE GENOMIC DNA]</scope>
    <source>
        <strain evidence="2">cv. Heinz 1706</strain>
    </source>
</reference>
<keyword evidence="1" id="KW-1133">Transmembrane helix</keyword>
<sequence length="56" mass="6839">MLLCYFLSFFYVVNVCYLVAIIYCLFFIVLYVFNINHLLQDTLLRNFLFLKLVIYL</sequence>
<evidence type="ECO:0000256" key="1">
    <source>
        <dbReference type="SAM" id="Phobius"/>
    </source>
</evidence>
<keyword evidence="1" id="KW-0812">Transmembrane</keyword>
<dbReference type="EnsemblPlants" id="Solyc01g057640.1.1">
    <property type="protein sequence ID" value="Solyc01g057640.1.1.1"/>
    <property type="gene ID" value="Solyc01g057640.1"/>
</dbReference>
<dbReference type="Proteomes" id="UP000004994">
    <property type="component" value="Chromosome 1"/>
</dbReference>
<dbReference type="AlphaFoldDB" id="A0A3Q7EEB0"/>
<feature type="transmembrane region" description="Helical" evidence="1">
    <location>
        <begin position="6"/>
        <end position="33"/>
    </location>
</feature>
<evidence type="ECO:0000313" key="3">
    <source>
        <dbReference type="Proteomes" id="UP000004994"/>
    </source>
</evidence>
<name>A0A3Q7EEB0_SOLLC</name>
<organism evidence="2">
    <name type="scientific">Solanum lycopersicum</name>
    <name type="common">Tomato</name>
    <name type="synonym">Lycopersicon esculentum</name>
    <dbReference type="NCBI Taxonomy" id="4081"/>
    <lineage>
        <taxon>Eukaryota</taxon>
        <taxon>Viridiplantae</taxon>
        <taxon>Streptophyta</taxon>
        <taxon>Embryophyta</taxon>
        <taxon>Tracheophyta</taxon>
        <taxon>Spermatophyta</taxon>
        <taxon>Magnoliopsida</taxon>
        <taxon>eudicotyledons</taxon>
        <taxon>Gunneridae</taxon>
        <taxon>Pentapetalae</taxon>
        <taxon>asterids</taxon>
        <taxon>lamiids</taxon>
        <taxon>Solanales</taxon>
        <taxon>Solanaceae</taxon>
        <taxon>Solanoideae</taxon>
        <taxon>Solaneae</taxon>
        <taxon>Solanum</taxon>
        <taxon>Solanum subgen. Lycopersicon</taxon>
    </lineage>
</organism>
<keyword evidence="3" id="KW-1185">Reference proteome</keyword>
<keyword evidence="1" id="KW-0472">Membrane</keyword>
<dbReference type="Gramene" id="Solyc01g057640.1.1">
    <property type="protein sequence ID" value="Solyc01g057640.1.1.1"/>
    <property type="gene ID" value="Solyc01g057640.1"/>
</dbReference>
<evidence type="ECO:0000313" key="2">
    <source>
        <dbReference type="EnsemblPlants" id="Solyc01g057640.1.1.1"/>
    </source>
</evidence>
<dbReference type="PaxDb" id="4081-Solyc01g057640.1.1"/>
<reference evidence="2" key="2">
    <citation type="submission" date="2019-01" db="UniProtKB">
        <authorList>
            <consortium name="EnsemblPlants"/>
        </authorList>
    </citation>
    <scope>IDENTIFICATION</scope>
    <source>
        <strain evidence="2">cv. Heinz 1706</strain>
    </source>
</reference>
<accession>A0A3Q7EEB0</accession>
<protein>
    <submittedName>
        <fullName evidence="2">Uncharacterized protein</fullName>
    </submittedName>
</protein>